<keyword evidence="2" id="KW-1185">Reference proteome</keyword>
<protein>
    <submittedName>
        <fullName evidence="1">Uncharacterized protein</fullName>
    </submittedName>
</protein>
<evidence type="ECO:0000313" key="1">
    <source>
        <dbReference type="EMBL" id="RNM37365.1"/>
    </source>
</evidence>
<accession>A0A3N0IJZ8</accession>
<evidence type="ECO:0000313" key="2">
    <source>
        <dbReference type="Proteomes" id="UP000271472"/>
    </source>
</evidence>
<organism evidence="1 2">
    <name type="scientific">Slackia isoflavoniconvertens</name>
    <dbReference type="NCBI Taxonomy" id="572010"/>
    <lineage>
        <taxon>Bacteria</taxon>
        <taxon>Bacillati</taxon>
        <taxon>Actinomycetota</taxon>
        <taxon>Coriobacteriia</taxon>
        <taxon>Eggerthellales</taxon>
        <taxon>Eggerthellaceae</taxon>
        <taxon>Slackia</taxon>
    </lineage>
</organism>
<dbReference type="EMBL" id="QIBZ01000001">
    <property type="protein sequence ID" value="RNM37365.1"/>
    <property type="molecule type" value="Genomic_DNA"/>
</dbReference>
<gene>
    <name evidence="1" type="ORF">DMP05_00050</name>
</gene>
<sequence>METVEAASIHPSIAQEPLDSCKARLINGRYSRSLPFGAGRELENSALGHITLPATSASFGAFLPPGPEVPSRKVAAGGLSGLKSPYRLVEAIAFKNARIA</sequence>
<name>A0A3N0IJZ8_9ACTN</name>
<dbReference type="AlphaFoldDB" id="A0A3N0IJZ8"/>
<comment type="caution">
    <text evidence="1">The sequence shown here is derived from an EMBL/GenBank/DDBJ whole genome shotgun (WGS) entry which is preliminary data.</text>
</comment>
<dbReference type="Proteomes" id="UP000271472">
    <property type="component" value="Unassembled WGS sequence"/>
</dbReference>
<proteinExistence type="predicted"/>
<reference evidence="2" key="1">
    <citation type="submission" date="2018-05" db="EMBL/GenBank/DDBJ databases">
        <title>Genome Sequencing of selected type strains of the family Eggerthellaceae.</title>
        <authorList>
            <person name="Danylec N."/>
            <person name="Stoll D.A."/>
            <person name="Doetsch A."/>
            <person name="Huch M."/>
        </authorList>
    </citation>
    <scope>NUCLEOTIDE SEQUENCE [LARGE SCALE GENOMIC DNA]</scope>
    <source>
        <strain evidence="2">DSM 22006</strain>
    </source>
</reference>